<evidence type="ECO:0000313" key="3">
    <source>
        <dbReference type="Proteomes" id="UP000548304"/>
    </source>
</evidence>
<keyword evidence="1" id="KW-1133">Transmembrane helix</keyword>
<sequence length="105" mass="10357">MGTIVDVVAFLVTLLAVLAAAGHAGYLALLSSTARKRPGGQTAVNFTKKRAPVAGVTLGVGLLALLISSGGVTADVFAILLGGGAGIGSMAALRSTQADFNAGRY</sequence>
<keyword evidence="1" id="KW-0812">Transmembrane</keyword>
<dbReference type="RefSeq" id="WP_179534993.1">
    <property type="nucleotide sequence ID" value="NZ_JACBYW010000003.1"/>
</dbReference>
<proteinExistence type="predicted"/>
<evidence type="ECO:0000313" key="2">
    <source>
        <dbReference type="EMBL" id="NYH78471.1"/>
    </source>
</evidence>
<keyword evidence="3" id="KW-1185">Reference proteome</keyword>
<comment type="caution">
    <text evidence="2">The sequence shown here is derived from an EMBL/GenBank/DDBJ whole genome shotgun (WGS) entry which is preliminary data.</text>
</comment>
<dbReference type="AlphaFoldDB" id="A0A852YUY2"/>
<accession>A0A852YUY2</accession>
<dbReference type="Proteomes" id="UP000548304">
    <property type="component" value="Unassembled WGS sequence"/>
</dbReference>
<feature type="transmembrane region" description="Helical" evidence="1">
    <location>
        <begin position="51"/>
        <end position="70"/>
    </location>
</feature>
<protein>
    <submittedName>
        <fullName evidence="2">Uncharacterized protein</fullName>
    </submittedName>
</protein>
<feature type="transmembrane region" description="Helical" evidence="1">
    <location>
        <begin position="6"/>
        <end position="30"/>
    </location>
</feature>
<name>A0A852YUY2_9ACTN</name>
<feature type="transmembrane region" description="Helical" evidence="1">
    <location>
        <begin position="76"/>
        <end position="93"/>
    </location>
</feature>
<reference evidence="2 3" key="1">
    <citation type="submission" date="2020-07" db="EMBL/GenBank/DDBJ databases">
        <title>Genomic Encyclopedia of Type Strains, Phase III (KMG-III): the genomes of soil and plant-associated and newly described type strains.</title>
        <authorList>
            <person name="Whitman W."/>
        </authorList>
    </citation>
    <scope>NUCLEOTIDE SEQUENCE [LARGE SCALE GENOMIC DNA]</scope>
    <source>
        <strain evidence="2 3">CECT 8576</strain>
    </source>
</reference>
<gene>
    <name evidence="2" type="ORF">FHR84_001796</name>
</gene>
<dbReference type="EMBL" id="JACBYW010000003">
    <property type="protein sequence ID" value="NYH78471.1"/>
    <property type="molecule type" value="Genomic_DNA"/>
</dbReference>
<keyword evidence="1" id="KW-0472">Membrane</keyword>
<organism evidence="2 3">
    <name type="scientific">Actinopolyspora biskrensis</name>
    <dbReference type="NCBI Taxonomy" id="1470178"/>
    <lineage>
        <taxon>Bacteria</taxon>
        <taxon>Bacillati</taxon>
        <taxon>Actinomycetota</taxon>
        <taxon>Actinomycetes</taxon>
        <taxon>Actinopolysporales</taxon>
        <taxon>Actinopolysporaceae</taxon>
        <taxon>Actinopolyspora</taxon>
    </lineage>
</organism>
<evidence type="ECO:0000256" key="1">
    <source>
        <dbReference type="SAM" id="Phobius"/>
    </source>
</evidence>